<proteinExistence type="predicted"/>
<accession>A0ACC9D0S6</accession>
<gene>
    <name evidence="1" type="ORF">CGS49_04305</name>
</gene>
<protein>
    <submittedName>
        <fullName evidence="1">DUF5058 domain-containing protein</fullName>
    </submittedName>
</protein>
<keyword evidence="2" id="KW-1185">Reference proteome</keyword>
<dbReference type="Proteomes" id="UP000220959">
    <property type="component" value="Unassembled WGS sequence"/>
</dbReference>
<comment type="caution">
    <text evidence="1">The sequence shown here is derived from an EMBL/GenBank/DDBJ whole genome shotgun (WGS) entry which is preliminary data.</text>
</comment>
<reference evidence="1 2" key="1">
    <citation type="journal article" date="2017" name="Front. Microbiol.">
        <title>New Insights into the Diversity of the Genus Faecalibacterium.</title>
        <authorList>
            <person name="Benevides L."/>
            <person name="Burman S."/>
            <person name="Martin R."/>
            <person name="Robert V."/>
            <person name="Thomas M."/>
            <person name="Miquel S."/>
            <person name="Chain F."/>
            <person name="Sokol H."/>
            <person name="Bermudez-Humaran L.G."/>
            <person name="Morrison M."/>
            <person name="Langella P."/>
            <person name="Azevedo V.A."/>
            <person name="Chatel J.M."/>
            <person name="Soares S."/>
        </authorList>
    </citation>
    <scope>NUCLEOTIDE SEQUENCE [LARGE SCALE GENOMIC DNA]</scope>
    <source>
        <strain evidence="2">CNCM I-4541</strain>
    </source>
</reference>
<name>A0ACC9D0S6_9FIRM</name>
<evidence type="ECO:0000313" key="2">
    <source>
        <dbReference type="Proteomes" id="UP000220959"/>
    </source>
</evidence>
<organism evidence="1 2">
    <name type="scientific">Faecalibacterium langellae</name>
    <dbReference type="NCBI Taxonomy" id="3435293"/>
    <lineage>
        <taxon>Bacteria</taxon>
        <taxon>Bacillati</taxon>
        <taxon>Bacillota</taxon>
        <taxon>Clostridia</taxon>
        <taxon>Eubacteriales</taxon>
        <taxon>Oscillospiraceae</taxon>
        <taxon>Faecalibacterium</taxon>
    </lineage>
</organism>
<dbReference type="EMBL" id="NMTR01000012">
    <property type="protein sequence ID" value="PDX61627.1"/>
    <property type="molecule type" value="Genomic_DNA"/>
</dbReference>
<evidence type="ECO:0000313" key="1">
    <source>
        <dbReference type="EMBL" id="PDX61627.1"/>
    </source>
</evidence>
<sequence length="242" mass="25955">MATMKDIIQSPLLLALVIGGLVYIAAFSLVYLKKAYDHCLELGITRKELSNVIKSSLVFSIVPSLSIVVGLFVLIAVLGSVWAWWRLSVIGSLSYETMISSSIAQVLGYASSAEMLESATGRQFGVVMILMSVGMLSGFLILLPFGKKLCKSVDRSAADNGGSTWKNVLSGVFMLVMFSVYIPILLFTDNVQAAVMITGLVIAVGVGVLAKRPGLAWLNNFVMAFSMLGGLISSLAWVRIFG</sequence>